<proteinExistence type="inferred from homology"/>
<dbReference type="GO" id="GO:0000774">
    <property type="term" value="F:adenyl-nucleotide exchange factor activity"/>
    <property type="evidence" value="ECO:0007669"/>
    <property type="project" value="InterPro"/>
</dbReference>
<dbReference type="GO" id="GO:0006457">
    <property type="term" value="P:protein folding"/>
    <property type="evidence" value="ECO:0007669"/>
    <property type="project" value="InterPro"/>
</dbReference>
<dbReference type="AlphaFoldDB" id="X1P709"/>
<protein>
    <recommendedName>
        <fullName evidence="4">Nucleotide exchange factor GrpE</fullName>
    </recommendedName>
</protein>
<dbReference type="Pfam" id="PF01025">
    <property type="entry name" value="GrpE"/>
    <property type="match status" value="1"/>
</dbReference>
<dbReference type="SUPFAM" id="SSF58014">
    <property type="entry name" value="Coiled-coil domain of nucleotide exchange factor GrpE"/>
    <property type="match status" value="1"/>
</dbReference>
<keyword evidence="2" id="KW-0143">Chaperone</keyword>
<accession>X1P709</accession>
<evidence type="ECO:0000313" key="3">
    <source>
        <dbReference type="EMBL" id="GAI38256.1"/>
    </source>
</evidence>
<dbReference type="InterPro" id="IPR009012">
    <property type="entry name" value="GrpE_head"/>
</dbReference>
<dbReference type="Gene3D" id="2.30.22.10">
    <property type="entry name" value="Head domain of nucleotide exchange factor GrpE"/>
    <property type="match status" value="1"/>
</dbReference>
<dbReference type="PANTHER" id="PTHR21237:SF23">
    <property type="entry name" value="GRPE PROTEIN HOMOLOG, MITOCHONDRIAL"/>
    <property type="match status" value="1"/>
</dbReference>
<gene>
    <name evidence="3" type="ORF">S06H3_46100</name>
</gene>
<dbReference type="SUPFAM" id="SSF51064">
    <property type="entry name" value="Head domain of nucleotide exchange factor GrpE"/>
    <property type="match status" value="1"/>
</dbReference>
<evidence type="ECO:0000256" key="1">
    <source>
        <dbReference type="ARBA" id="ARBA00009054"/>
    </source>
</evidence>
<dbReference type="CDD" id="cd00446">
    <property type="entry name" value="GrpE"/>
    <property type="match status" value="1"/>
</dbReference>
<dbReference type="GO" id="GO:0042803">
    <property type="term" value="F:protein homodimerization activity"/>
    <property type="evidence" value="ECO:0007669"/>
    <property type="project" value="InterPro"/>
</dbReference>
<dbReference type="InterPro" id="IPR013805">
    <property type="entry name" value="GrpE_CC"/>
</dbReference>
<comment type="similarity">
    <text evidence="1">Belongs to the GrpE family.</text>
</comment>
<organism evidence="3">
    <name type="scientific">marine sediment metagenome</name>
    <dbReference type="NCBI Taxonomy" id="412755"/>
    <lineage>
        <taxon>unclassified sequences</taxon>
        <taxon>metagenomes</taxon>
        <taxon>ecological metagenomes</taxon>
    </lineage>
</organism>
<dbReference type="InterPro" id="IPR000740">
    <property type="entry name" value="GrpE"/>
</dbReference>
<evidence type="ECO:0008006" key="4">
    <source>
        <dbReference type="Google" id="ProtNLM"/>
    </source>
</evidence>
<dbReference type="PANTHER" id="PTHR21237">
    <property type="entry name" value="GRPE PROTEIN"/>
    <property type="match status" value="1"/>
</dbReference>
<dbReference type="PRINTS" id="PR00773">
    <property type="entry name" value="GRPEPROTEIN"/>
</dbReference>
<dbReference type="GO" id="GO:0051087">
    <property type="term" value="F:protein-folding chaperone binding"/>
    <property type="evidence" value="ECO:0007669"/>
    <property type="project" value="InterPro"/>
</dbReference>
<dbReference type="GO" id="GO:0051082">
    <property type="term" value="F:unfolded protein binding"/>
    <property type="evidence" value="ECO:0007669"/>
    <property type="project" value="TreeGrafter"/>
</dbReference>
<reference evidence="3" key="1">
    <citation type="journal article" date="2014" name="Front. Microbiol.">
        <title>High frequency of phylogenetically diverse reductive dehalogenase-homologous genes in deep subseafloor sedimentary metagenomes.</title>
        <authorList>
            <person name="Kawai M."/>
            <person name="Futagami T."/>
            <person name="Toyoda A."/>
            <person name="Takaki Y."/>
            <person name="Nishi S."/>
            <person name="Hori S."/>
            <person name="Arai W."/>
            <person name="Tsubouchi T."/>
            <person name="Morono Y."/>
            <person name="Uchiyama I."/>
            <person name="Ito T."/>
            <person name="Fujiyama A."/>
            <person name="Inagaki F."/>
            <person name="Takami H."/>
        </authorList>
    </citation>
    <scope>NUCLEOTIDE SEQUENCE</scope>
    <source>
        <strain evidence="3">Expedition CK06-06</strain>
    </source>
</reference>
<dbReference type="Gene3D" id="3.90.20.20">
    <property type="match status" value="1"/>
</dbReference>
<comment type="caution">
    <text evidence="3">The sequence shown here is derived from an EMBL/GenBank/DDBJ whole genome shotgun (WGS) entry which is preliminary data.</text>
</comment>
<name>X1P709_9ZZZZ</name>
<evidence type="ECO:0000256" key="2">
    <source>
        <dbReference type="ARBA" id="ARBA00023186"/>
    </source>
</evidence>
<sequence length="125" mass="14477">DFINYKKRAEQEKIETVEFANSTLILNLLTIIDDLERAFDSLPTQLTGFSWIDGIKLIYNKLKATLEAQGLAEIKAKGEPFDPYLHEAVMRQEGEEGIVIEEIQKGYNCRQYPLKLWALLQQYTH</sequence>
<dbReference type="EMBL" id="BARV01028851">
    <property type="protein sequence ID" value="GAI38256.1"/>
    <property type="molecule type" value="Genomic_DNA"/>
</dbReference>
<feature type="non-terminal residue" evidence="3">
    <location>
        <position position="1"/>
    </location>
</feature>